<comment type="similarity">
    <text evidence="1">Belongs to the ROK (NagC/XylR) family.</text>
</comment>
<name>A0A0V9UQD2_9NOCA</name>
<proteinExistence type="inferred from homology"/>
<keyword evidence="2" id="KW-0418">Kinase</keyword>
<reference evidence="2 3" key="2">
    <citation type="journal article" date="2016" name="Genome Announc.">
        <title>Draft Genome Sequence of a Versatile Hydrocarbon-Degrading Bacterium, Rhodococcus pyridinivorans Strain KG-16, Collected from Oil Fields in India.</title>
        <authorList>
            <person name="Aggarwal R.K."/>
            <person name="Dawar C."/>
            <person name="Phanindranath R."/>
            <person name="Mutnuri L."/>
            <person name="Dayal A.M."/>
        </authorList>
    </citation>
    <scope>NUCLEOTIDE SEQUENCE [LARGE SCALE GENOMIC DNA]</scope>
    <source>
        <strain evidence="2 3">KG-16</strain>
    </source>
</reference>
<dbReference type="Pfam" id="PF00480">
    <property type="entry name" value="ROK"/>
    <property type="match status" value="1"/>
</dbReference>
<organism evidence="2 3">
    <name type="scientific">Rhodococcus pyridinivorans KG-16</name>
    <dbReference type="NCBI Taxonomy" id="1441730"/>
    <lineage>
        <taxon>Bacteria</taxon>
        <taxon>Bacillati</taxon>
        <taxon>Actinomycetota</taxon>
        <taxon>Actinomycetes</taxon>
        <taxon>Mycobacteriales</taxon>
        <taxon>Nocardiaceae</taxon>
        <taxon>Rhodococcus</taxon>
    </lineage>
</organism>
<dbReference type="Gene3D" id="3.30.420.40">
    <property type="match status" value="2"/>
</dbReference>
<dbReference type="AlphaFoldDB" id="A0A0V9UQD2"/>
<dbReference type="SUPFAM" id="SSF53067">
    <property type="entry name" value="Actin-like ATPase domain"/>
    <property type="match status" value="1"/>
</dbReference>
<dbReference type="GO" id="GO:0016301">
    <property type="term" value="F:kinase activity"/>
    <property type="evidence" value="ECO:0007669"/>
    <property type="project" value="UniProtKB-KW"/>
</dbReference>
<gene>
    <name evidence="2" type="ORF">Z045_01755</name>
</gene>
<keyword evidence="2" id="KW-0808">Transferase</keyword>
<dbReference type="PANTHER" id="PTHR18964:SF169">
    <property type="entry name" value="N-ACETYLMANNOSAMINE KINASE"/>
    <property type="match status" value="1"/>
</dbReference>
<evidence type="ECO:0000313" key="2">
    <source>
        <dbReference type="EMBL" id="KSZ60218.1"/>
    </source>
</evidence>
<evidence type="ECO:0000256" key="1">
    <source>
        <dbReference type="ARBA" id="ARBA00006479"/>
    </source>
</evidence>
<comment type="caution">
    <text evidence="2">The sequence shown here is derived from an EMBL/GenBank/DDBJ whole genome shotgun (WGS) entry which is preliminary data.</text>
</comment>
<dbReference type="PATRIC" id="fig|1441730.3.peg.369"/>
<accession>A0A0V9UQD2</accession>
<reference evidence="3" key="1">
    <citation type="submission" date="2015-01" db="EMBL/GenBank/DDBJ databases">
        <title>Draft genome sequence of Rhodococcus pyridinivorans strain KG-16, a hydrocarbon-degrading bacterium.</title>
        <authorList>
            <person name="Aggarwal R.K."/>
            <person name="Dawar C."/>
        </authorList>
    </citation>
    <scope>NUCLEOTIDE SEQUENCE [LARGE SCALE GENOMIC DNA]</scope>
    <source>
        <strain evidence="3">KG-16</strain>
    </source>
</reference>
<dbReference type="RefSeq" id="WP_060650342.1">
    <property type="nucleotide sequence ID" value="NZ_AZXY01000001.1"/>
</dbReference>
<protein>
    <submittedName>
        <fullName evidence="2">Sugar kinase</fullName>
    </submittedName>
</protein>
<dbReference type="InterPro" id="IPR000600">
    <property type="entry name" value="ROK"/>
</dbReference>
<dbReference type="InterPro" id="IPR049874">
    <property type="entry name" value="ROK_cs"/>
</dbReference>
<dbReference type="PROSITE" id="PS01125">
    <property type="entry name" value="ROK"/>
    <property type="match status" value="1"/>
</dbReference>
<dbReference type="InterPro" id="IPR043129">
    <property type="entry name" value="ATPase_NBD"/>
</dbReference>
<dbReference type="EMBL" id="AZXY01000001">
    <property type="protein sequence ID" value="KSZ60218.1"/>
    <property type="molecule type" value="Genomic_DNA"/>
</dbReference>
<evidence type="ECO:0000313" key="3">
    <source>
        <dbReference type="Proteomes" id="UP000053060"/>
    </source>
</evidence>
<sequence length="300" mass="29578">MTALALDVGGTKLAAAVAADDGTPLEARSVPVPRKDVWGACAGLLREVAEIGEGPVTAVGIAAAGPVDTNAGTIGPINISEWSSGFALVDAVRSVFPDARVDLVMDGAAATLAEQRFGAGRDVADLLGVVLGTGIGGGLVLGGRIVRGRTGNAGHIGHVVSPYGTTVCACGGVGCIETVASGPSAVRWARAHGWEGPDGVALAADAESGIGVAAAALERAGTALGQVIASAAALVDVGRVVVGGGFAQSGGHLWRPMLASAARHARLRFVQDLQIVPAELGALGTLTGASIVAAGHDWIT</sequence>
<dbReference type="Proteomes" id="UP000053060">
    <property type="component" value="Unassembled WGS sequence"/>
</dbReference>
<dbReference type="PANTHER" id="PTHR18964">
    <property type="entry name" value="ROK (REPRESSOR, ORF, KINASE) FAMILY"/>
    <property type="match status" value="1"/>
</dbReference>